<dbReference type="InterPro" id="IPR017853">
    <property type="entry name" value="GH"/>
</dbReference>
<dbReference type="Proteomes" id="UP000824118">
    <property type="component" value="Unassembled WGS sequence"/>
</dbReference>
<dbReference type="InterPro" id="IPR051822">
    <property type="entry name" value="Glycosyl_Hydrolase_84"/>
</dbReference>
<dbReference type="Pfam" id="PF07555">
    <property type="entry name" value="NAGidase"/>
    <property type="match status" value="1"/>
</dbReference>
<accession>A0A9D1S754</accession>
<evidence type="ECO:0000256" key="2">
    <source>
        <dbReference type="ARBA" id="ARBA00023295"/>
    </source>
</evidence>
<dbReference type="GO" id="GO:1901135">
    <property type="term" value="P:carbohydrate derivative metabolic process"/>
    <property type="evidence" value="ECO:0007669"/>
    <property type="project" value="UniProtKB-ARBA"/>
</dbReference>
<dbReference type="PANTHER" id="PTHR13170:SF16">
    <property type="entry name" value="PROTEIN O-GLCNACASE"/>
    <property type="match status" value="1"/>
</dbReference>
<dbReference type="SUPFAM" id="SSF51445">
    <property type="entry name" value="(Trans)glycosidases"/>
    <property type="match status" value="1"/>
</dbReference>
<dbReference type="GO" id="GO:0015929">
    <property type="term" value="F:hexosaminidase activity"/>
    <property type="evidence" value="ECO:0007669"/>
    <property type="project" value="UniProtKB-ARBA"/>
</dbReference>
<evidence type="ECO:0000256" key="1">
    <source>
        <dbReference type="ARBA" id="ARBA00022801"/>
    </source>
</evidence>
<reference evidence="5" key="2">
    <citation type="journal article" date="2021" name="PeerJ">
        <title>Extensive microbial diversity within the chicken gut microbiome revealed by metagenomics and culture.</title>
        <authorList>
            <person name="Gilroy R."/>
            <person name="Ravi A."/>
            <person name="Getino M."/>
            <person name="Pursley I."/>
            <person name="Horton D.L."/>
            <person name="Alikhan N.F."/>
            <person name="Baker D."/>
            <person name="Gharbi K."/>
            <person name="Hall N."/>
            <person name="Watson M."/>
            <person name="Adriaenssens E.M."/>
            <person name="Foster-Nyarko E."/>
            <person name="Jarju S."/>
            <person name="Secka A."/>
            <person name="Antonio M."/>
            <person name="Oren A."/>
            <person name="Chaudhuri R.R."/>
            <person name="La Ragione R."/>
            <person name="Hildebrand F."/>
            <person name="Pallen M.J."/>
        </authorList>
    </citation>
    <scope>NUCLEOTIDE SEQUENCE</scope>
    <source>
        <strain evidence="5">ChiGjej1B1-1684</strain>
    </source>
</reference>
<sequence>MRINDYATAKWRGIIEGYYGIPYSNEDIMSLMEFGSDFKMNTFIYAPKDDPYHNSKWREPYPQ</sequence>
<dbReference type="EMBL" id="DVNG01000003">
    <property type="protein sequence ID" value="HIU49431.1"/>
    <property type="molecule type" value="Genomic_DNA"/>
</dbReference>
<protein>
    <submittedName>
        <fullName evidence="5">Beta-N-acetylglucosaminidase domain-containing protein</fullName>
    </submittedName>
</protein>
<feature type="domain" description="GH84" evidence="4">
    <location>
        <begin position="10"/>
        <end position="63"/>
    </location>
</feature>
<dbReference type="Gene3D" id="3.20.20.80">
    <property type="entry name" value="Glycosidases"/>
    <property type="match status" value="1"/>
</dbReference>
<evidence type="ECO:0000313" key="5">
    <source>
        <dbReference type="EMBL" id="HIU49431.1"/>
    </source>
</evidence>
<gene>
    <name evidence="5" type="ORF">IAD22_00240</name>
</gene>
<dbReference type="InterPro" id="IPR011496">
    <property type="entry name" value="O-GlcNAcase_cat"/>
</dbReference>
<evidence type="ECO:0000259" key="4">
    <source>
        <dbReference type="PROSITE" id="PS52009"/>
    </source>
</evidence>
<keyword evidence="1" id="KW-0378">Hydrolase</keyword>
<proteinExistence type="inferred from homology"/>
<reference evidence="5" key="1">
    <citation type="submission" date="2020-10" db="EMBL/GenBank/DDBJ databases">
        <authorList>
            <person name="Gilroy R."/>
        </authorList>
    </citation>
    <scope>NUCLEOTIDE SEQUENCE</scope>
    <source>
        <strain evidence="5">ChiGjej1B1-1684</strain>
    </source>
</reference>
<comment type="similarity">
    <text evidence="3">Belongs to the glycosyl hydrolase 84 family.</text>
</comment>
<dbReference type="PANTHER" id="PTHR13170">
    <property type="entry name" value="O-GLCNACASE"/>
    <property type="match status" value="1"/>
</dbReference>
<comment type="caution">
    <text evidence="5">The sequence shown here is derived from an EMBL/GenBank/DDBJ whole genome shotgun (WGS) entry which is preliminary data.</text>
</comment>
<dbReference type="AlphaFoldDB" id="A0A9D1S754"/>
<dbReference type="PROSITE" id="PS52009">
    <property type="entry name" value="GH84"/>
    <property type="match status" value="1"/>
</dbReference>
<evidence type="ECO:0000313" key="6">
    <source>
        <dbReference type="Proteomes" id="UP000824118"/>
    </source>
</evidence>
<keyword evidence="2" id="KW-0326">Glycosidase</keyword>
<name>A0A9D1S754_9FIRM</name>
<evidence type="ECO:0000256" key="3">
    <source>
        <dbReference type="PROSITE-ProRule" id="PRU01353"/>
    </source>
</evidence>
<organism evidence="5 6">
    <name type="scientific">Candidatus Limousia pullorum</name>
    <dbReference type="NCBI Taxonomy" id="2840860"/>
    <lineage>
        <taxon>Bacteria</taxon>
        <taxon>Bacillati</taxon>
        <taxon>Bacillota</taxon>
        <taxon>Clostridia</taxon>
        <taxon>Eubacteriales</taxon>
        <taxon>Oscillospiraceae</taxon>
        <taxon>Oscillospiraceae incertae sedis</taxon>
        <taxon>Candidatus Limousia</taxon>
    </lineage>
</organism>
<comment type="caution">
    <text evidence="3">Lacks conserved residue(s) required for the propagation of feature annotation.</text>
</comment>